<dbReference type="OrthoDB" id="711489at2"/>
<dbReference type="RefSeq" id="WP_112785779.1">
    <property type="nucleotide sequence ID" value="NZ_CP030041.1"/>
</dbReference>
<dbReference type="Proteomes" id="UP000248688">
    <property type="component" value="Chromosome"/>
</dbReference>
<reference evidence="1 2" key="1">
    <citation type="submission" date="2018-06" db="EMBL/GenBank/DDBJ databases">
        <title>Echinicola strongylocentroti sp. nov., isolated from a sea urchin Strongylocentrotus intermedius.</title>
        <authorList>
            <person name="Bae S.S."/>
        </authorList>
    </citation>
    <scope>NUCLEOTIDE SEQUENCE [LARGE SCALE GENOMIC DNA]</scope>
    <source>
        <strain evidence="1 2">MEBiC08714</strain>
    </source>
</reference>
<proteinExistence type="predicted"/>
<dbReference type="GO" id="GO:0003677">
    <property type="term" value="F:DNA binding"/>
    <property type="evidence" value="ECO:0007669"/>
    <property type="project" value="InterPro"/>
</dbReference>
<dbReference type="EMBL" id="CP030041">
    <property type="protein sequence ID" value="AWW32406.1"/>
    <property type="molecule type" value="Genomic_DNA"/>
</dbReference>
<evidence type="ECO:0000313" key="2">
    <source>
        <dbReference type="Proteomes" id="UP000248688"/>
    </source>
</evidence>
<accession>A0A2Z4IPC9</accession>
<name>A0A2Z4IPC9_9BACT</name>
<gene>
    <name evidence="1" type="ORF">DN752_20925</name>
</gene>
<dbReference type="AlphaFoldDB" id="A0A2Z4IPC9"/>
<organism evidence="1 2">
    <name type="scientific">Echinicola strongylocentroti</name>
    <dbReference type="NCBI Taxonomy" id="1795355"/>
    <lineage>
        <taxon>Bacteria</taxon>
        <taxon>Pseudomonadati</taxon>
        <taxon>Bacteroidota</taxon>
        <taxon>Cytophagia</taxon>
        <taxon>Cytophagales</taxon>
        <taxon>Cyclobacteriaceae</taxon>
        <taxon>Echinicola</taxon>
    </lineage>
</organism>
<dbReference type="KEGG" id="est:DN752_20925"/>
<evidence type="ECO:0008006" key="3">
    <source>
        <dbReference type="Google" id="ProtNLM"/>
    </source>
</evidence>
<dbReference type="InterPro" id="IPR001387">
    <property type="entry name" value="Cro/C1-type_HTH"/>
</dbReference>
<dbReference type="InterPro" id="IPR010982">
    <property type="entry name" value="Lambda_DNA-bd_dom_sf"/>
</dbReference>
<dbReference type="CDD" id="cd00093">
    <property type="entry name" value="HTH_XRE"/>
    <property type="match status" value="1"/>
</dbReference>
<dbReference type="SUPFAM" id="SSF47413">
    <property type="entry name" value="lambda repressor-like DNA-binding domains"/>
    <property type="match status" value="1"/>
</dbReference>
<protein>
    <recommendedName>
        <fullName evidence="3">HTH cro/C1-type domain-containing protein</fullName>
    </recommendedName>
</protein>
<keyword evidence="2" id="KW-1185">Reference proteome</keyword>
<dbReference type="Gene3D" id="1.10.260.40">
    <property type="entry name" value="lambda repressor-like DNA-binding domains"/>
    <property type="match status" value="1"/>
</dbReference>
<evidence type="ECO:0000313" key="1">
    <source>
        <dbReference type="EMBL" id="AWW32406.1"/>
    </source>
</evidence>
<sequence>MHVGNYLREIAKKKRFSVAELAQKVNKSDTAVRKDFEKDSLHMSVLDSYAQVLGVNIYKVLSRIYDGKEYDDIIGDEEKSMMKEEIPNNYQKKDETMSPISVTFQVDPSKKDELIRLLTT</sequence>